<feature type="transmembrane region" description="Helical" evidence="7">
    <location>
        <begin position="345"/>
        <end position="367"/>
    </location>
</feature>
<dbReference type="PANTHER" id="PTHR30509">
    <property type="entry name" value="P-HYDROXYBENZOIC ACID EFFLUX PUMP SUBUNIT-RELATED"/>
    <property type="match status" value="1"/>
</dbReference>
<dbReference type="EMBL" id="CP067393">
    <property type="protein sequence ID" value="QQP86717.1"/>
    <property type="molecule type" value="Genomic_DNA"/>
</dbReference>
<keyword evidence="6 7" id="KW-0472">Membrane</keyword>
<dbReference type="InterPro" id="IPR006726">
    <property type="entry name" value="PHBA_efflux_AaeB/fusaric-R"/>
</dbReference>
<dbReference type="AlphaFoldDB" id="A0A974NI02"/>
<name>A0A974NI02_9GAMM</name>
<keyword evidence="4 7" id="KW-0812">Transmembrane</keyword>
<keyword evidence="5 7" id="KW-1133">Transmembrane helix</keyword>
<feature type="transmembrane region" description="Helical" evidence="7">
    <location>
        <begin position="403"/>
        <end position="422"/>
    </location>
</feature>
<evidence type="ECO:0000256" key="6">
    <source>
        <dbReference type="ARBA" id="ARBA00023136"/>
    </source>
</evidence>
<organism evidence="8 9">
    <name type="scientific">Entomomonas asaccharolytica</name>
    <dbReference type="NCBI Taxonomy" id="2785331"/>
    <lineage>
        <taxon>Bacteria</taxon>
        <taxon>Pseudomonadati</taxon>
        <taxon>Pseudomonadota</taxon>
        <taxon>Gammaproteobacteria</taxon>
        <taxon>Pseudomonadales</taxon>
        <taxon>Pseudomonadaceae</taxon>
        <taxon>Entomomonas</taxon>
    </lineage>
</organism>
<dbReference type="Proteomes" id="UP000595278">
    <property type="component" value="Chromosome"/>
</dbReference>
<evidence type="ECO:0000313" key="8">
    <source>
        <dbReference type="EMBL" id="QQP86717.1"/>
    </source>
</evidence>
<dbReference type="GO" id="GO:0022857">
    <property type="term" value="F:transmembrane transporter activity"/>
    <property type="evidence" value="ECO:0007669"/>
    <property type="project" value="InterPro"/>
</dbReference>
<evidence type="ECO:0000256" key="2">
    <source>
        <dbReference type="ARBA" id="ARBA00022448"/>
    </source>
</evidence>
<evidence type="ECO:0000256" key="1">
    <source>
        <dbReference type="ARBA" id="ARBA00004651"/>
    </source>
</evidence>
<proteinExistence type="predicted"/>
<keyword evidence="2" id="KW-0813">Transport</keyword>
<dbReference type="GO" id="GO:0005886">
    <property type="term" value="C:plasma membrane"/>
    <property type="evidence" value="ECO:0007669"/>
    <property type="project" value="UniProtKB-SubCell"/>
</dbReference>
<reference evidence="8 9" key="1">
    <citation type="submission" date="2021-01" db="EMBL/GenBank/DDBJ databases">
        <title>Entomomonas sp. F2A isolated from a house cricket (Acheta domesticus).</title>
        <authorList>
            <person name="Spergser J."/>
            <person name="Busse H.-J."/>
        </authorList>
    </citation>
    <scope>NUCLEOTIDE SEQUENCE [LARGE SCALE GENOMIC DNA]</scope>
    <source>
        <strain evidence="8 9">F2A</strain>
    </source>
</reference>
<feature type="transmembrane region" description="Helical" evidence="7">
    <location>
        <begin position="454"/>
        <end position="473"/>
    </location>
</feature>
<dbReference type="KEGG" id="eaz:JHT90_05620"/>
<evidence type="ECO:0000313" key="9">
    <source>
        <dbReference type="Proteomes" id="UP000595278"/>
    </source>
</evidence>
<evidence type="ECO:0000256" key="4">
    <source>
        <dbReference type="ARBA" id="ARBA00022692"/>
    </source>
</evidence>
<feature type="transmembrane region" description="Helical" evidence="7">
    <location>
        <begin position="373"/>
        <end position="391"/>
    </location>
</feature>
<comment type="subcellular location">
    <subcellularLocation>
        <location evidence="1">Cell membrane</location>
        <topology evidence="1">Multi-pass membrane protein</topology>
    </subcellularLocation>
</comment>
<dbReference type="Pfam" id="PF04632">
    <property type="entry name" value="FUSC"/>
    <property type="match status" value="1"/>
</dbReference>
<feature type="transmembrane region" description="Helical" evidence="7">
    <location>
        <begin position="64"/>
        <end position="83"/>
    </location>
</feature>
<sequence length="666" mass="73155">MNALLQPFICPSLDAVKFAIKVSIAAGSALFFAFCVDLSQPQWAAATAVIVAQPHSGMVVSKGLARLVGTIMGTIVALLMTALFSQTPWLFIIAMAVGLTICTAASTVIRSIWSYSFVLAGYTTAIIVLPDVFKPLSIFDYAIARCTEICLGIICTSVVFAILWPVRVHHGLVTEASNTWKAGMLSACSALKGENVNESLLNSLAKIVAVDAQREHALFEGSDGKNRAKAIQDMSHDILALLRAARGVARQWKFLSRDSVEQLQPWLDDCIEKLTIPTHKSLTQLAKSLYEAGRVNKEMEQKDILARLEMVIRHAIAAGLDLASVRSGKLHRRAKATYLSIHRDYSLGLFFGLRTGLAFFVLAAFWMLWGWPINEASGALMMVAVTCSLFANRENAAQISMGFLRGIGYAVVVAFVVSQLIIPSWSGFPLLWLAIGVPLFFSSLGLVKPEIAGTCTIFSINIVMLCRPANHGFQSTEMFINQGLAMPIGIIAAMLAFHLIKINTPYWQGRYMLSAMLKDLRKLTQSSVGGAETWFGGRMADRLILLARHREIMAANAEERWNDALHVMDIGDEILNLRSSLIGQKVLSTDLADYLEVLVKVFEKEPDSINTLLLDEASEKFKSAIRKKEVDTNSLLALSSVKQLQQIWSAWSQEQSTQKEESYGAA</sequence>
<gene>
    <name evidence="8" type="ORF">JHT90_05620</name>
</gene>
<evidence type="ECO:0000256" key="5">
    <source>
        <dbReference type="ARBA" id="ARBA00022989"/>
    </source>
</evidence>
<dbReference type="RefSeq" id="WP_201095070.1">
    <property type="nucleotide sequence ID" value="NZ_CP067393.1"/>
</dbReference>
<accession>A0A974NI02</accession>
<feature type="transmembrane region" description="Helical" evidence="7">
    <location>
        <begin position="112"/>
        <end position="130"/>
    </location>
</feature>
<feature type="transmembrane region" description="Helical" evidence="7">
    <location>
        <begin position="142"/>
        <end position="164"/>
    </location>
</feature>
<feature type="transmembrane region" description="Helical" evidence="7">
    <location>
        <begin position="479"/>
        <end position="500"/>
    </location>
</feature>
<feature type="transmembrane region" description="Helical" evidence="7">
    <location>
        <begin position="89"/>
        <end position="105"/>
    </location>
</feature>
<protein>
    <submittedName>
        <fullName evidence="8">FUSC family protein</fullName>
    </submittedName>
</protein>
<dbReference type="PANTHER" id="PTHR30509:SF9">
    <property type="entry name" value="MULTIDRUG RESISTANCE PROTEIN MDTO"/>
    <property type="match status" value="1"/>
</dbReference>
<evidence type="ECO:0000256" key="3">
    <source>
        <dbReference type="ARBA" id="ARBA00022475"/>
    </source>
</evidence>
<evidence type="ECO:0000256" key="7">
    <source>
        <dbReference type="SAM" id="Phobius"/>
    </source>
</evidence>
<keyword evidence="9" id="KW-1185">Reference proteome</keyword>
<keyword evidence="3" id="KW-1003">Cell membrane</keyword>